<evidence type="ECO:0000313" key="3">
    <source>
        <dbReference type="WBParaSite" id="PSAMB.scaffold25size111298.g860.t1"/>
    </source>
</evidence>
<feature type="region of interest" description="Disordered" evidence="1">
    <location>
        <begin position="19"/>
        <end position="105"/>
    </location>
</feature>
<accession>A0A914VVN9</accession>
<evidence type="ECO:0000256" key="1">
    <source>
        <dbReference type="SAM" id="MobiDB-lite"/>
    </source>
</evidence>
<organism evidence="2 3">
    <name type="scientific">Plectus sambesii</name>
    <dbReference type="NCBI Taxonomy" id="2011161"/>
    <lineage>
        <taxon>Eukaryota</taxon>
        <taxon>Metazoa</taxon>
        <taxon>Ecdysozoa</taxon>
        <taxon>Nematoda</taxon>
        <taxon>Chromadorea</taxon>
        <taxon>Plectida</taxon>
        <taxon>Plectina</taxon>
        <taxon>Plectoidea</taxon>
        <taxon>Plectidae</taxon>
        <taxon>Plectus</taxon>
    </lineage>
</organism>
<feature type="compositionally biased region" description="Polar residues" evidence="1">
    <location>
        <begin position="31"/>
        <end position="49"/>
    </location>
</feature>
<dbReference type="Proteomes" id="UP000887566">
    <property type="component" value="Unplaced"/>
</dbReference>
<dbReference type="WBParaSite" id="PSAMB.scaffold25size111298.g860.t1">
    <property type="protein sequence ID" value="PSAMB.scaffold25size111298.g860.t1"/>
    <property type="gene ID" value="PSAMB.scaffold25size111298.g860"/>
</dbReference>
<feature type="compositionally biased region" description="Low complexity" evidence="1">
    <location>
        <begin position="85"/>
        <end position="105"/>
    </location>
</feature>
<dbReference type="AlphaFoldDB" id="A0A914VVN9"/>
<sequence length="297" mass="30964">MAVDGRQPMISFAKVVSGHVDNDCSPASAVAEQSTPIAVHPQQSASSESAGVEERKTQSQASPGSKRHRGHRHRGEKRHREALPERQQQQQQQQPAHETAAAAADEPVEVVLEPAPLPAVNAWFKQASSKQGSPSGEADMDTAVVDRGVEQAPSQKTIAVKEASSAAATTVAAVTVDTKSESISSSAAESPAVVDDKLCTCSSSSAVTKTARGGNYARTSAVVSLAINDDDDDGGRAKTMGTFPTLTIALCVGGAVYSSSAPPFNQPLPAYRLANGCALIAALRLVALLYHCIVYFC</sequence>
<proteinExistence type="predicted"/>
<protein>
    <submittedName>
        <fullName evidence="3">Uncharacterized protein</fullName>
    </submittedName>
</protein>
<keyword evidence="2" id="KW-1185">Reference proteome</keyword>
<reference evidence="3" key="1">
    <citation type="submission" date="2022-11" db="UniProtKB">
        <authorList>
            <consortium name="WormBaseParasite"/>
        </authorList>
    </citation>
    <scope>IDENTIFICATION</scope>
</reference>
<feature type="compositionally biased region" description="Basic residues" evidence="1">
    <location>
        <begin position="65"/>
        <end position="77"/>
    </location>
</feature>
<evidence type="ECO:0000313" key="2">
    <source>
        <dbReference type="Proteomes" id="UP000887566"/>
    </source>
</evidence>
<name>A0A914VVN9_9BILA</name>